<comment type="caution">
    <text evidence="10">The sequence shown here is derived from an EMBL/GenBank/DDBJ whole genome shotgun (WGS) entry which is preliminary data.</text>
</comment>
<dbReference type="CDD" id="cd16913">
    <property type="entry name" value="YkuD_like"/>
    <property type="match status" value="1"/>
</dbReference>
<dbReference type="SUPFAM" id="SSF141523">
    <property type="entry name" value="L,D-transpeptidase catalytic domain-like"/>
    <property type="match status" value="1"/>
</dbReference>
<dbReference type="RefSeq" id="WP_238281843.1">
    <property type="nucleotide sequence ID" value="NZ_BPQL01000142.1"/>
</dbReference>
<evidence type="ECO:0000313" key="10">
    <source>
        <dbReference type="EMBL" id="MET3691022.1"/>
    </source>
</evidence>
<keyword evidence="6 7" id="KW-0961">Cell wall biogenesis/degradation</keyword>
<organism evidence="10 11">
    <name type="scientific">Methylobacterium goesingense</name>
    <dbReference type="NCBI Taxonomy" id="243690"/>
    <lineage>
        <taxon>Bacteria</taxon>
        <taxon>Pseudomonadati</taxon>
        <taxon>Pseudomonadota</taxon>
        <taxon>Alphaproteobacteria</taxon>
        <taxon>Hyphomicrobiales</taxon>
        <taxon>Methylobacteriaceae</taxon>
        <taxon>Methylobacterium</taxon>
    </lineage>
</organism>
<dbReference type="Pfam" id="PF03734">
    <property type="entry name" value="YkuD"/>
    <property type="match status" value="1"/>
</dbReference>
<evidence type="ECO:0000256" key="8">
    <source>
        <dbReference type="SAM" id="SignalP"/>
    </source>
</evidence>
<feature type="active site" description="Proton donor/acceptor" evidence="7">
    <location>
        <position position="153"/>
    </location>
</feature>
<dbReference type="PROSITE" id="PS52029">
    <property type="entry name" value="LD_TPASE"/>
    <property type="match status" value="1"/>
</dbReference>
<keyword evidence="8" id="KW-0732">Signal</keyword>
<comment type="similarity">
    <text evidence="2">Belongs to the YkuD family.</text>
</comment>
<feature type="signal peptide" evidence="8">
    <location>
        <begin position="1"/>
        <end position="33"/>
    </location>
</feature>
<dbReference type="InterPro" id="IPR038063">
    <property type="entry name" value="Transpep_catalytic_dom"/>
</dbReference>
<proteinExistence type="inferred from homology"/>
<accession>A0ABV2KZN1</accession>
<gene>
    <name evidence="10" type="ORF">ABID43_000541</name>
</gene>
<evidence type="ECO:0000256" key="7">
    <source>
        <dbReference type="PROSITE-ProRule" id="PRU01373"/>
    </source>
</evidence>
<reference evidence="10 11" key="1">
    <citation type="submission" date="2024-06" db="EMBL/GenBank/DDBJ databases">
        <title>Genomic Encyclopedia of Type Strains, Phase IV (KMG-IV): sequencing the most valuable type-strain genomes for metagenomic binning, comparative biology and taxonomic classification.</title>
        <authorList>
            <person name="Goeker M."/>
        </authorList>
    </citation>
    <scope>NUCLEOTIDE SEQUENCE [LARGE SCALE GENOMIC DNA]</scope>
    <source>
        <strain evidence="10 11">DSM 21331</strain>
    </source>
</reference>
<evidence type="ECO:0000256" key="6">
    <source>
        <dbReference type="ARBA" id="ARBA00023316"/>
    </source>
</evidence>
<dbReference type="InterPro" id="IPR005490">
    <property type="entry name" value="LD_TPept_cat_dom"/>
</dbReference>
<comment type="pathway">
    <text evidence="1 7">Cell wall biogenesis; peptidoglycan biosynthesis.</text>
</comment>
<evidence type="ECO:0000256" key="5">
    <source>
        <dbReference type="ARBA" id="ARBA00022984"/>
    </source>
</evidence>
<evidence type="ECO:0000256" key="3">
    <source>
        <dbReference type="ARBA" id="ARBA00022679"/>
    </source>
</evidence>
<dbReference type="PANTHER" id="PTHR36699">
    <property type="entry name" value="LD-TRANSPEPTIDASE"/>
    <property type="match status" value="1"/>
</dbReference>
<keyword evidence="11" id="KW-1185">Reference proteome</keyword>
<dbReference type="PANTHER" id="PTHR36699:SF1">
    <property type="entry name" value="L,D-TRANSPEPTIDASE YAFK-RELATED"/>
    <property type="match status" value="1"/>
</dbReference>
<feature type="active site" description="Nucleophile" evidence="7">
    <location>
        <position position="161"/>
    </location>
</feature>
<feature type="chain" id="PRO_5047418702" evidence="8">
    <location>
        <begin position="34"/>
        <end position="400"/>
    </location>
</feature>
<dbReference type="PROSITE" id="PS51257">
    <property type="entry name" value="PROKAR_LIPOPROTEIN"/>
    <property type="match status" value="1"/>
</dbReference>
<keyword evidence="3" id="KW-0808">Transferase</keyword>
<evidence type="ECO:0000256" key="2">
    <source>
        <dbReference type="ARBA" id="ARBA00005992"/>
    </source>
</evidence>
<dbReference type="Proteomes" id="UP001549145">
    <property type="component" value="Unassembled WGS sequence"/>
</dbReference>
<protein>
    <submittedName>
        <fullName evidence="10">Murein L,D-transpeptidase YafK</fullName>
    </submittedName>
</protein>
<evidence type="ECO:0000313" key="11">
    <source>
        <dbReference type="Proteomes" id="UP001549145"/>
    </source>
</evidence>
<sequence length="400" mass="42870">MVSQFRKPARRTSIHPAAPAFLVLWALACPAAAEPGKASAPIPAATLALMQAKGTTAAAPVLFRAYKKESEIEVWKRAGGGRFVHVKTFPICRWSGQLGPKRKTGDRQTPEGFYTVPQRQMNPNSSYYLSFDVGYPNAYDRAQGSTGSAVMVHGVCSSMGCFAMTDHVVGEIYAIAREAFAGGQAAFQFQSFPFRMTAANMARYRTDPNIAFWRQLKEGADRFDATGEEPVVGVAAGRYVFAPFKDPAKEALAAAHRSTEEARIAALVEEGSAAIRTTYSDGAQHPFWAALAAKGTPLGDVSRPEALAYAGQEVVVIAARPRPVQVAEAVWSRWVAPDSALSRTRMPGFVPSYERAGPAFAPLVTTYAETWPRLVGLSLSGVLPPPAGLAPPAIGPVAQR</sequence>
<feature type="domain" description="L,D-TPase catalytic" evidence="9">
    <location>
        <begin position="61"/>
        <end position="188"/>
    </location>
</feature>
<evidence type="ECO:0000256" key="1">
    <source>
        <dbReference type="ARBA" id="ARBA00004752"/>
    </source>
</evidence>
<dbReference type="EMBL" id="JBEPMM010000001">
    <property type="protein sequence ID" value="MET3691022.1"/>
    <property type="molecule type" value="Genomic_DNA"/>
</dbReference>
<name>A0ABV2KZN1_9HYPH</name>
<evidence type="ECO:0000259" key="9">
    <source>
        <dbReference type="PROSITE" id="PS52029"/>
    </source>
</evidence>
<keyword evidence="4 7" id="KW-0133">Cell shape</keyword>
<evidence type="ECO:0000256" key="4">
    <source>
        <dbReference type="ARBA" id="ARBA00022960"/>
    </source>
</evidence>
<keyword evidence="5 7" id="KW-0573">Peptidoglycan synthesis</keyword>